<feature type="domain" description="Peptidase M16 N-terminal" evidence="4">
    <location>
        <begin position="150"/>
        <end position="286"/>
    </location>
</feature>
<dbReference type="Proteomes" id="UP001295423">
    <property type="component" value="Unassembled WGS sequence"/>
</dbReference>
<dbReference type="GO" id="GO:0046872">
    <property type="term" value="F:metal ion binding"/>
    <property type="evidence" value="ECO:0007669"/>
    <property type="project" value="InterPro"/>
</dbReference>
<dbReference type="Gene3D" id="3.30.830.10">
    <property type="entry name" value="Metalloenzyme, LuxS/M16 peptidase-like"/>
    <property type="match status" value="2"/>
</dbReference>
<dbReference type="Pfam" id="PF00675">
    <property type="entry name" value="Peptidase_M16"/>
    <property type="match status" value="1"/>
</dbReference>
<dbReference type="InterPro" id="IPR011249">
    <property type="entry name" value="Metalloenz_LuxS/M16"/>
</dbReference>
<reference evidence="6" key="1">
    <citation type="submission" date="2023-08" db="EMBL/GenBank/DDBJ databases">
        <authorList>
            <person name="Audoor S."/>
            <person name="Bilcke G."/>
        </authorList>
    </citation>
    <scope>NUCLEOTIDE SEQUENCE</scope>
</reference>
<evidence type="ECO:0000256" key="3">
    <source>
        <dbReference type="SAM" id="MobiDB-lite"/>
    </source>
</evidence>
<dbReference type="PANTHER" id="PTHR11851:SF49">
    <property type="entry name" value="MITOCHONDRIAL-PROCESSING PEPTIDASE SUBUNIT ALPHA"/>
    <property type="match status" value="1"/>
</dbReference>
<accession>A0AAD2G4I1</accession>
<dbReference type="EMBL" id="CAKOGP040002114">
    <property type="protein sequence ID" value="CAJ1962643.1"/>
    <property type="molecule type" value="Genomic_DNA"/>
</dbReference>
<dbReference type="Pfam" id="PF05193">
    <property type="entry name" value="Peptidase_M16_C"/>
    <property type="match status" value="1"/>
</dbReference>
<name>A0AAD2G4I1_9STRA</name>
<feature type="compositionally biased region" description="Polar residues" evidence="3">
    <location>
        <begin position="68"/>
        <end position="77"/>
    </location>
</feature>
<dbReference type="InterPro" id="IPR007863">
    <property type="entry name" value="Peptidase_M16_C"/>
</dbReference>
<keyword evidence="7" id="KW-1185">Reference proteome</keyword>
<evidence type="ECO:0000256" key="2">
    <source>
        <dbReference type="ARBA" id="ARBA00007261"/>
    </source>
</evidence>
<feature type="region of interest" description="Disordered" evidence="3">
    <location>
        <begin position="68"/>
        <end position="88"/>
    </location>
</feature>
<comment type="function">
    <text evidence="1">Substrate recognition and binding subunit of the essential mitochondrial processing protease (MPP), which cleaves the mitochondrial sequence off newly imported precursors proteins.</text>
</comment>
<dbReference type="InterPro" id="IPR011765">
    <property type="entry name" value="Pept_M16_N"/>
</dbReference>
<comment type="caution">
    <text evidence="6">The sequence shown here is derived from an EMBL/GenBank/DDBJ whole genome shotgun (WGS) entry which is preliminary data.</text>
</comment>
<dbReference type="AlphaFoldDB" id="A0AAD2G4I1"/>
<proteinExistence type="inferred from homology"/>
<evidence type="ECO:0000259" key="4">
    <source>
        <dbReference type="Pfam" id="PF00675"/>
    </source>
</evidence>
<sequence length="581" mass="63212">MLLISSRSSIRLGRALGGYRRHLCRAMSADTSSDSNVAANFSKYEYPNRTEAPIITATTADKVVSLETSGSSITPSNKIYDPSDPFDERGQLPLGEREKIRDKQTSDFGSIKLSSLPITESVPDFIPPNVASTELSAPETVITKLDNGIRVVSQETYGQMCTVGVLTNVGSRHEPTSGIVHMLETMAFGSTKKYDGLQIAEMLQDWGGTRFVSHSREQTLHCIDILRPNVRDGMQLLSEVVLNPLITEVPQDFMEALAVLEFQAQEQLPELVLGEALQVAAYGSDQQLGKIHFGTQETIPLLTPDSVQNFYDNSIRSNPEGMVIAGAGIGHKELVELAKDYFGAMKQSGSPATVPSAYRGGSHFIGNSTQSSIFSPTMPEEDFCRVALAFPVGGWHSDSMVTACVLQTLLGGGSSFSAGGPGKGMYSRMYQQVLNRYGWMETAEAFTTFADEGGLFGVSASTPAPNRVKDLVTVLADQLARLAFQQVDDIELSRARNMLKCNVLTQLESRLILFEDMGRQVLTYGKREDAATTCKKIDAVTADDIQALALQMLKGNAPTIAATGSHLDQIPSHEEIARWFQ</sequence>
<evidence type="ECO:0000256" key="1">
    <source>
        <dbReference type="ARBA" id="ARBA00002123"/>
    </source>
</evidence>
<comment type="similarity">
    <text evidence="2">Belongs to the peptidase M16 family.</text>
</comment>
<evidence type="ECO:0000313" key="7">
    <source>
        <dbReference type="Proteomes" id="UP001295423"/>
    </source>
</evidence>
<evidence type="ECO:0000313" key="6">
    <source>
        <dbReference type="EMBL" id="CAJ1962643.1"/>
    </source>
</evidence>
<evidence type="ECO:0008006" key="8">
    <source>
        <dbReference type="Google" id="ProtNLM"/>
    </source>
</evidence>
<evidence type="ECO:0000259" key="5">
    <source>
        <dbReference type="Pfam" id="PF05193"/>
    </source>
</evidence>
<organism evidence="6 7">
    <name type="scientific">Cylindrotheca closterium</name>
    <dbReference type="NCBI Taxonomy" id="2856"/>
    <lineage>
        <taxon>Eukaryota</taxon>
        <taxon>Sar</taxon>
        <taxon>Stramenopiles</taxon>
        <taxon>Ochrophyta</taxon>
        <taxon>Bacillariophyta</taxon>
        <taxon>Bacillariophyceae</taxon>
        <taxon>Bacillariophycidae</taxon>
        <taxon>Bacillariales</taxon>
        <taxon>Bacillariaceae</taxon>
        <taxon>Cylindrotheca</taxon>
    </lineage>
</organism>
<gene>
    <name evidence="6" type="ORF">CYCCA115_LOCUS19784</name>
</gene>
<dbReference type="PANTHER" id="PTHR11851">
    <property type="entry name" value="METALLOPROTEASE"/>
    <property type="match status" value="1"/>
</dbReference>
<dbReference type="SUPFAM" id="SSF63411">
    <property type="entry name" value="LuxS/MPP-like metallohydrolase"/>
    <property type="match status" value="2"/>
</dbReference>
<dbReference type="InterPro" id="IPR050361">
    <property type="entry name" value="MPP/UQCRC_Complex"/>
</dbReference>
<dbReference type="GO" id="GO:0005739">
    <property type="term" value="C:mitochondrion"/>
    <property type="evidence" value="ECO:0007669"/>
    <property type="project" value="TreeGrafter"/>
</dbReference>
<protein>
    <recommendedName>
        <fullName evidence="8">Mitochondrial-processing peptidase subunit alpha</fullName>
    </recommendedName>
</protein>
<feature type="domain" description="Peptidase M16 C-terminal" evidence="5">
    <location>
        <begin position="302"/>
        <end position="499"/>
    </location>
</feature>